<dbReference type="InterPro" id="IPR023753">
    <property type="entry name" value="FAD/NAD-binding_dom"/>
</dbReference>
<organism evidence="5 6">
    <name type="scientific">Geodermatophilus obscurus</name>
    <dbReference type="NCBI Taxonomy" id="1861"/>
    <lineage>
        <taxon>Bacteria</taxon>
        <taxon>Bacillati</taxon>
        <taxon>Actinomycetota</taxon>
        <taxon>Actinomycetes</taxon>
        <taxon>Geodermatophilales</taxon>
        <taxon>Geodermatophilaceae</taxon>
        <taxon>Geodermatophilus</taxon>
    </lineage>
</organism>
<comment type="catalytic activity">
    <reaction evidence="3">
        <text>[thioredoxin]-dithiol + NADP(+) = [thioredoxin]-disulfide + NADPH + H(+)</text>
        <dbReference type="Rhea" id="RHEA:20345"/>
        <dbReference type="Rhea" id="RHEA-COMP:10698"/>
        <dbReference type="Rhea" id="RHEA-COMP:10700"/>
        <dbReference type="ChEBI" id="CHEBI:15378"/>
        <dbReference type="ChEBI" id="CHEBI:29950"/>
        <dbReference type="ChEBI" id="CHEBI:50058"/>
        <dbReference type="ChEBI" id="CHEBI:57783"/>
        <dbReference type="ChEBI" id="CHEBI:58349"/>
        <dbReference type="EC" id="1.8.1.9"/>
    </reaction>
</comment>
<proteinExistence type="predicted"/>
<dbReference type="RefSeq" id="WP_075015191.1">
    <property type="nucleotide sequence ID" value="NZ_FOWE01000010.1"/>
</dbReference>
<evidence type="ECO:0000259" key="4">
    <source>
        <dbReference type="Pfam" id="PF07992"/>
    </source>
</evidence>
<dbReference type="PRINTS" id="PR00368">
    <property type="entry name" value="FADPNR"/>
</dbReference>
<evidence type="ECO:0000256" key="3">
    <source>
        <dbReference type="ARBA" id="ARBA00048132"/>
    </source>
</evidence>
<dbReference type="GO" id="GO:0004791">
    <property type="term" value="F:thioredoxin-disulfide reductase (NADPH) activity"/>
    <property type="evidence" value="ECO:0007669"/>
    <property type="project" value="UniProtKB-EC"/>
</dbReference>
<protein>
    <submittedName>
        <fullName evidence="5">Thioredoxin reductase</fullName>
    </submittedName>
</protein>
<evidence type="ECO:0000313" key="5">
    <source>
        <dbReference type="EMBL" id="SFO50304.1"/>
    </source>
</evidence>
<dbReference type="EMBL" id="FOWE01000010">
    <property type="protein sequence ID" value="SFO50304.1"/>
    <property type="molecule type" value="Genomic_DNA"/>
</dbReference>
<feature type="domain" description="FAD/NAD(P)-binding" evidence="4">
    <location>
        <begin position="6"/>
        <end position="283"/>
    </location>
</feature>
<keyword evidence="1" id="KW-0285">Flavoprotein</keyword>
<dbReference type="PRINTS" id="PR00469">
    <property type="entry name" value="PNDRDTASEII"/>
</dbReference>
<dbReference type="Pfam" id="PF07992">
    <property type="entry name" value="Pyr_redox_2"/>
    <property type="match status" value="1"/>
</dbReference>
<sequence length="331" mass="34652">MEAMVYDVVVVGGGAAGLSAALVLGRARRRVAVVDAGAPRNAPAVHMQGFLSRDGMPPGDLPAAGRMEVAGYGVELIEDRVVGIEPGLHVRLAGGGVLNARRILVTTGVRDELPGIPGVRERWGRDLLHCPYCHGWEVRDEPLGVLGTQAGSVQHAQLVRQWSDDVVFFAHTYDLTSAERLHLEARGIQIVRGEVARLVVEADRLTGVQLADGRLIPRAAVVIRPSNVPHPDGLLTGLGCEVDDAGFVAVDATGRTSAYGVWAAGNVVDPRAQVIASAGAAIAAAIAINADLVQEDVERAVDDHHSTGGCFSAALEAGLTAAVLGDRRHGF</sequence>
<name>A0A1I5HPR9_9ACTN</name>
<dbReference type="Gene3D" id="3.50.50.60">
    <property type="entry name" value="FAD/NAD(P)-binding domain"/>
    <property type="match status" value="2"/>
</dbReference>
<keyword evidence="6" id="KW-1185">Reference proteome</keyword>
<dbReference type="SUPFAM" id="SSF51905">
    <property type="entry name" value="FAD/NAD(P)-binding domain"/>
    <property type="match status" value="1"/>
</dbReference>
<dbReference type="OrthoDB" id="9786503at2"/>
<accession>A0A1I5HPR9</accession>
<dbReference type="AlphaFoldDB" id="A0A1I5HPR9"/>
<evidence type="ECO:0000256" key="1">
    <source>
        <dbReference type="ARBA" id="ARBA00022630"/>
    </source>
</evidence>
<dbReference type="InterPro" id="IPR036188">
    <property type="entry name" value="FAD/NAD-bd_sf"/>
</dbReference>
<evidence type="ECO:0000313" key="6">
    <source>
        <dbReference type="Proteomes" id="UP000183642"/>
    </source>
</evidence>
<gene>
    <name evidence="5" type="ORF">SAMN05660359_03915</name>
</gene>
<dbReference type="InterPro" id="IPR050097">
    <property type="entry name" value="Ferredoxin-NADP_redctase_2"/>
</dbReference>
<dbReference type="PANTHER" id="PTHR48105">
    <property type="entry name" value="THIOREDOXIN REDUCTASE 1-RELATED-RELATED"/>
    <property type="match status" value="1"/>
</dbReference>
<keyword evidence="2" id="KW-0560">Oxidoreductase</keyword>
<dbReference type="Proteomes" id="UP000183642">
    <property type="component" value="Unassembled WGS sequence"/>
</dbReference>
<evidence type="ECO:0000256" key="2">
    <source>
        <dbReference type="ARBA" id="ARBA00023002"/>
    </source>
</evidence>
<reference evidence="6" key="1">
    <citation type="submission" date="2016-10" db="EMBL/GenBank/DDBJ databases">
        <authorList>
            <person name="Varghese N."/>
            <person name="Submissions S."/>
        </authorList>
    </citation>
    <scope>NUCLEOTIDE SEQUENCE [LARGE SCALE GENOMIC DNA]</scope>
    <source>
        <strain evidence="6">DSM 43161</strain>
    </source>
</reference>